<dbReference type="SMART" id="SM00034">
    <property type="entry name" value="CLECT"/>
    <property type="match status" value="2"/>
</dbReference>
<accession>A0A914D3F0</accession>
<organism evidence="4 5">
    <name type="scientific">Acrobeloides nanus</name>
    <dbReference type="NCBI Taxonomy" id="290746"/>
    <lineage>
        <taxon>Eukaryota</taxon>
        <taxon>Metazoa</taxon>
        <taxon>Ecdysozoa</taxon>
        <taxon>Nematoda</taxon>
        <taxon>Chromadorea</taxon>
        <taxon>Rhabditida</taxon>
        <taxon>Tylenchina</taxon>
        <taxon>Cephalobomorpha</taxon>
        <taxon>Cephaloboidea</taxon>
        <taxon>Cephalobidae</taxon>
        <taxon>Acrobeloides</taxon>
    </lineage>
</organism>
<feature type="chain" id="PRO_5037938671" evidence="2">
    <location>
        <begin position="19"/>
        <end position="289"/>
    </location>
</feature>
<evidence type="ECO:0000313" key="4">
    <source>
        <dbReference type="Proteomes" id="UP000887540"/>
    </source>
</evidence>
<dbReference type="InterPro" id="IPR016187">
    <property type="entry name" value="CTDL_fold"/>
</dbReference>
<sequence>MSCHKFFILFIFFKFSTSSYYCPPANVLNGICYHIFNDYYSRGWFDAEAFCANDGGQLGNIKDAFINNFVAKIANNGFTYADYWIGGLVDIDKATNRTVWKWIDYNSFNYTNWDSSYSNKSYVGQCLTQNLYTGKWSTSGCDEQKNFVCEYANTSQLCPNWDSMYFITHVTAFGNKCYGISSGVYNWSSALSNCQKFNGSLVSIHSYNEDKLISRLTSGYTFIGLMDPTNNGNNTENFIWSDSRPMDYSNWCLASNSINGSCVLYDSDEGCWYSRSCHEYSTYVCEYYL</sequence>
<dbReference type="Gene3D" id="3.10.100.10">
    <property type="entry name" value="Mannose-Binding Protein A, subunit A"/>
    <property type="match status" value="2"/>
</dbReference>
<reference evidence="5" key="1">
    <citation type="submission" date="2022-11" db="UniProtKB">
        <authorList>
            <consortium name="WormBaseParasite"/>
        </authorList>
    </citation>
    <scope>IDENTIFICATION</scope>
</reference>
<proteinExistence type="predicted"/>
<evidence type="ECO:0000256" key="2">
    <source>
        <dbReference type="SAM" id="SignalP"/>
    </source>
</evidence>
<dbReference type="Pfam" id="PF00059">
    <property type="entry name" value="Lectin_C"/>
    <property type="match status" value="2"/>
</dbReference>
<dbReference type="PANTHER" id="PTHR22803">
    <property type="entry name" value="MANNOSE, PHOSPHOLIPASE, LECTIN RECEPTOR RELATED"/>
    <property type="match status" value="1"/>
</dbReference>
<keyword evidence="1" id="KW-1015">Disulfide bond</keyword>
<dbReference type="InterPro" id="IPR016186">
    <property type="entry name" value="C-type_lectin-like/link_sf"/>
</dbReference>
<evidence type="ECO:0000313" key="5">
    <source>
        <dbReference type="WBParaSite" id="ACRNAN_scaffold1838.g19682.t1"/>
    </source>
</evidence>
<feature type="domain" description="C-type lectin" evidence="3">
    <location>
        <begin position="173"/>
        <end position="286"/>
    </location>
</feature>
<dbReference type="SUPFAM" id="SSF56436">
    <property type="entry name" value="C-type lectin-like"/>
    <property type="match status" value="2"/>
</dbReference>
<dbReference type="PROSITE" id="PS50041">
    <property type="entry name" value="C_TYPE_LECTIN_2"/>
    <property type="match status" value="2"/>
</dbReference>
<evidence type="ECO:0000259" key="3">
    <source>
        <dbReference type="PROSITE" id="PS50041"/>
    </source>
</evidence>
<keyword evidence="4" id="KW-1185">Reference proteome</keyword>
<dbReference type="WBParaSite" id="ACRNAN_scaffold1838.g19682.t1">
    <property type="protein sequence ID" value="ACRNAN_scaffold1838.g19682.t1"/>
    <property type="gene ID" value="ACRNAN_scaffold1838.g19682"/>
</dbReference>
<dbReference type="PROSITE" id="PS00615">
    <property type="entry name" value="C_TYPE_LECTIN_1"/>
    <property type="match status" value="1"/>
</dbReference>
<dbReference type="AlphaFoldDB" id="A0A914D3F0"/>
<dbReference type="InterPro" id="IPR050111">
    <property type="entry name" value="C-type_lectin/snaclec_domain"/>
</dbReference>
<feature type="domain" description="C-type lectin" evidence="3">
    <location>
        <begin position="28"/>
        <end position="150"/>
    </location>
</feature>
<dbReference type="InterPro" id="IPR018378">
    <property type="entry name" value="C-type_lectin_CS"/>
</dbReference>
<dbReference type="CDD" id="cd00037">
    <property type="entry name" value="CLECT"/>
    <property type="match status" value="2"/>
</dbReference>
<evidence type="ECO:0000256" key="1">
    <source>
        <dbReference type="ARBA" id="ARBA00023157"/>
    </source>
</evidence>
<feature type="signal peptide" evidence="2">
    <location>
        <begin position="1"/>
        <end position="18"/>
    </location>
</feature>
<name>A0A914D3F0_9BILA</name>
<dbReference type="Proteomes" id="UP000887540">
    <property type="component" value="Unplaced"/>
</dbReference>
<dbReference type="InterPro" id="IPR001304">
    <property type="entry name" value="C-type_lectin-like"/>
</dbReference>
<protein>
    <submittedName>
        <fullName evidence="5">C-type lectin domain-containing protein</fullName>
    </submittedName>
</protein>
<keyword evidence="2" id="KW-0732">Signal</keyword>